<dbReference type="InterPro" id="IPR043775">
    <property type="entry name" value="DUF5717_N"/>
</dbReference>
<dbReference type="Pfam" id="PF18984">
    <property type="entry name" value="DUF5717_N"/>
    <property type="match status" value="1"/>
</dbReference>
<dbReference type="EMBL" id="DXAY01000142">
    <property type="protein sequence ID" value="HIZ74786.1"/>
    <property type="molecule type" value="Genomic_DNA"/>
</dbReference>
<reference evidence="3" key="1">
    <citation type="journal article" date="2021" name="PeerJ">
        <title>Extensive microbial diversity within the chicken gut microbiome revealed by metagenomics and culture.</title>
        <authorList>
            <person name="Gilroy R."/>
            <person name="Ravi A."/>
            <person name="Getino M."/>
            <person name="Pursley I."/>
            <person name="Horton D.L."/>
            <person name="Alikhan N.F."/>
            <person name="Baker D."/>
            <person name="Gharbi K."/>
            <person name="Hall N."/>
            <person name="Watson M."/>
            <person name="Adriaenssens E.M."/>
            <person name="Foster-Nyarko E."/>
            <person name="Jarju S."/>
            <person name="Secka A."/>
            <person name="Antonio M."/>
            <person name="Oren A."/>
            <person name="Chaudhuri R.R."/>
            <person name="La Ragione R."/>
            <person name="Hildebrand F."/>
            <person name="Pallen M.J."/>
        </authorList>
    </citation>
    <scope>NUCLEOTIDE SEQUENCE</scope>
    <source>
        <strain evidence="3">CHK196-3914</strain>
    </source>
</reference>
<dbReference type="AlphaFoldDB" id="A0A9D2G9U0"/>
<accession>A0A9D2G9U0</accession>
<evidence type="ECO:0000259" key="2">
    <source>
        <dbReference type="Pfam" id="PF18984"/>
    </source>
</evidence>
<sequence>MKNKIKRFAKGDFHIPQPEIIFPETHIVMRVGEGEEYKGSFSLQNQGEGTIRGLVYPSSYRVQCAEEGFDGNPVNIYYTYDGRGLVPGHVEHGKFTIVCNGGEFDIAFTAIIEKPFVMTSYGKVQSLEDFKKLAFRDAAEAEKLFRSRDFYEILKYEDIRIQALYDNMRKWELDQHALEEFLVGCKQKEKIFLTLEEESRAFISLTEARKETFTIRKNTWGYLEIDVRTEGDFLYVEHTRITTEEFIGNSYRLEYFITMENLHAGSNFGQIILETPYETLTYEIVVEKDIRRDEERRNRERDFSGIIKGYLDYEGGRTDLNTWTEDALKRIGRLREADERNEYFLLAHAHICLIGGRTDEAKWILESYNYNRFAIGKDVELSSYYLYLTTLLSNDTIGQRRVAEELSRSFMKHPDSWLILCMLVEVDSEYKIYSERLRALEKQFYEDRSHSIWFYLQAFRCFREKSSSLKKLGMFEVRVLLFAVKYKLMTKELALYTANLASQMKVFDRHLYKVLVLAYDMYEESMILTAICTLLIKGNCMDSCYFKWYEKAVESELKIAQLYEYYMAAARPDQFHKPLPRSVYLYFMHGNSLDYHKCAFLYSNLITYEDESSEIYAHYRDEMEAFVWNQLERRNVDEQLRIIYKRFVVESSLNSERVKALYDICHAYWITTKVPNMKYVHVIAEDGTITQKAAYLENGARVFLYSKTDRLVWEARDGRHYTDSIPYESKRLFYELRYMDMCRKYLNGMMRSGRVEEEEELTLETVRAKGLENFPEDEVFTLCSKTIRENNYENDDFLTYVCFDLFKKHQYDKVILTYLANYYCGATLDMKLLWKEARDYEVHTHKLGERILTQMLFSEELFQESQIFEEYYEEGAYFRLQQAYLAYVSREYVVEDRKIGRNIIDIICREYEKGEETIDVCKLAVLKYYSTREYNSKTRKTLKKFLQELCSRQIYFPFFLAYEKEWLIELQLWDKVLIEYKGQRGSRVMLYYQLQKGEREPADYSTEILTPMYENLYVKKFVLFANEKLKYYFKETIDGNSYRSDKETCVRDTEPGEPGRYGRLNDILLEKNERERERKMKAYALEDALAAHMFEQY</sequence>
<evidence type="ECO:0000313" key="3">
    <source>
        <dbReference type="EMBL" id="HIZ74786.1"/>
    </source>
</evidence>
<dbReference type="Proteomes" id="UP000824116">
    <property type="component" value="Unassembled WGS sequence"/>
</dbReference>
<dbReference type="InterPro" id="IPR043774">
    <property type="entry name" value="DUF5717_C"/>
</dbReference>
<feature type="domain" description="DUF5717" evidence="1">
    <location>
        <begin position="795"/>
        <end position="1094"/>
    </location>
</feature>
<name>A0A9D2G9U0_9FIRM</name>
<gene>
    <name evidence="3" type="ORF">H9723_06045</name>
</gene>
<evidence type="ECO:0008006" key="5">
    <source>
        <dbReference type="Google" id="ProtNLM"/>
    </source>
</evidence>
<protein>
    <recommendedName>
        <fullName evidence="5">DUF5717 domain-containing protein</fullName>
    </recommendedName>
</protein>
<comment type="caution">
    <text evidence="3">The sequence shown here is derived from an EMBL/GenBank/DDBJ whole genome shotgun (WGS) entry which is preliminary data.</text>
</comment>
<dbReference type="Pfam" id="PF18983">
    <property type="entry name" value="DUF5717"/>
    <property type="match status" value="1"/>
</dbReference>
<feature type="domain" description="DUF5717" evidence="2">
    <location>
        <begin position="1"/>
        <end position="750"/>
    </location>
</feature>
<proteinExistence type="predicted"/>
<evidence type="ECO:0000259" key="1">
    <source>
        <dbReference type="Pfam" id="PF18983"/>
    </source>
</evidence>
<reference evidence="3" key="2">
    <citation type="submission" date="2021-04" db="EMBL/GenBank/DDBJ databases">
        <authorList>
            <person name="Gilroy R."/>
        </authorList>
    </citation>
    <scope>NUCLEOTIDE SEQUENCE</scope>
    <source>
        <strain evidence="3">CHK196-3914</strain>
    </source>
</reference>
<evidence type="ECO:0000313" key="4">
    <source>
        <dbReference type="Proteomes" id="UP000824116"/>
    </source>
</evidence>
<organism evidence="3 4">
    <name type="scientific">Candidatus Mediterraneibacter stercoravium</name>
    <dbReference type="NCBI Taxonomy" id="2838685"/>
    <lineage>
        <taxon>Bacteria</taxon>
        <taxon>Bacillati</taxon>
        <taxon>Bacillota</taxon>
        <taxon>Clostridia</taxon>
        <taxon>Lachnospirales</taxon>
        <taxon>Lachnospiraceae</taxon>
        <taxon>Mediterraneibacter</taxon>
    </lineage>
</organism>